<dbReference type="Gene3D" id="3.40.190.150">
    <property type="entry name" value="Bordetella uptake gene, domain 1"/>
    <property type="match status" value="1"/>
</dbReference>
<protein>
    <submittedName>
        <fullName evidence="2">Tripartite tricarboxylate transporter substrate binding protein</fullName>
    </submittedName>
</protein>
<proteinExistence type="inferred from homology"/>
<accession>A0ABS5F1G9</accession>
<reference evidence="3" key="1">
    <citation type="journal article" date="2021" name="Syst. Appl. Microbiol.">
        <title>Roseomonas hellenica sp. nov., isolated from roots of wild-growing Alkanna tinctoria.</title>
        <authorList>
            <person name="Rat A."/>
            <person name="Naranjo H.D."/>
            <person name="Lebbe L."/>
            <person name="Cnockaert M."/>
            <person name="Krigas N."/>
            <person name="Grigoriadou K."/>
            <person name="Maloupa E."/>
            <person name="Willems A."/>
        </authorList>
    </citation>
    <scope>NUCLEOTIDE SEQUENCE [LARGE SCALE GENOMIC DNA]</scope>
    <source>
        <strain evidence="3">LMG 31523</strain>
    </source>
</reference>
<keyword evidence="3" id="KW-1185">Reference proteome</keyword>
<gene>
    <name evidence="2" type="ORF">GXW71_18835</name>
</gene>
<dbReference type="InterPro" id="IPR005064">
    <property type="entry name" value="BUG"/>
</dbReference>
<evidence type="ECO:0000313" key="2">
    <source>
        <dbReference type="EMBL" id="MBR0666423.1"/>
    </source>
</evidence>
<comment type="similarity">
    <text evidence="1">Belongs to the UPF0065 (bug) family.</text>
</comment>
<dbReference type="PROSITE" id="PS51318">
    <property type="entry name" value="TAT"/>
    <property type="match status" value="1"/>
</dbReference>
<dbReference type="PANTHER" id="PTHR42928:SF5">
    <property type="entry name" value="BLR1237 PROTEIN"/>
    <property type="match status" value="1"/>
</dbReference>
<dbReference type="CDD" id="cd07012">
    <property type="entry name" value="PBP2_Bug_TTT"/>
    <property type="match status" value="1"/>
</dbReference>
<dbReference type="RefSeq" id="WP_211854098.1">
    <property type="nucleotide sequence ID" value="NZ_JAAGBB010000023.1"/>
</dbReference>
<dbReference type="EMBL" id="JAAGBB010000023">
    <property type="protein sequence ID" value="MBR0666423.1"/>
    <property type="molecule type" value="Genomic_DNA"/>
</dbReference>
<name>A0ABS5F1G9_9PROT</name>
<dbReference type="SUPFAM" id="SSF53850">
    <property type="entry name" value="Periplasmic binding protein-like II"/>
    <property type="match status" value="1"/>
</dbReference>
<evidence type="ECO:0000256" key="1">
    <source>
        <dbReference type="ARBA" id="ARBA00006987"/>
    </source>
</evidence>
<comment type="caution">
    <text evidence="2">The sequence shown here is derived from an EMBL/GenBank/DDBJ whole genome shotgun (WGS) entry which is preliminary data.</text>
</comment>
<dbReference type="Pfam" id="PF03401">
    <property type="entry name" value="TctC"/>
    <property type="match status" value="1"/>
</dbReference>
<dbReference type="Gene3D" id="3.40.190.10">
    <property type="entry name" value="Periplasmic binding protein-like II"/>
    <property type="match status" value="1"/>
</dbReference>
<sequence>MSEIPIPAPRTSRRRLIAGLAGAGMLARPALAQAYPVRPIRLIVGFGAGGISDLIARIVAESAGSVLGQPVVVENRTGAGGNIAFEAAARAAPDGYTLLVAGVSTLTVNPVLIPTSSFDAGRDLVTIGPLATTPHVLVVRPGLAADLSAFIARARAADGDMTWSTAGVGTSPHQTMLLTQSLADLRFTPVHYRSGAAGVQAVLTGEVQVTAEATAVVAEHIRAGTLRALAAAAPARLALLPDTPTAAEAAGLPGLTNGSTIGLAAPRGIPDAIRDRLAAAFREALERPALLERLAQQGTLPLRGDAASFDAHVEEERARWRPLLVGLSAN</sequence>
<dbReference type="InterPro" id="IPR042100">
    <property type="entry name" value="Bug_dom1"/>
</dbReference>
<dbReference type="Proteomes" id="UP001196870">
    <property type="component" value="Unassembled WGS sequence"/>
</dbReference>
<evidence type="ECO:0000313" key="3">
    <source>
        <dbReference type="Proteomes" id="UP001196870"/>
    </source>
</evidence>
<dbReference type="PIRSF" id="PIRSF017082">
    <property type="entry name" value="YflP"/>
    <property type="match status" value="1"/>
</dbReference>
<dbReference type="InterPro" id="IPR006311">
    <property type="entry name" value="TAT_signal"/>
</dbReference>
<organism evidence="2 3">
    <name type="scientific">Plastoroseomonas hellenica</name>
    <dbReference type="NCBI Taxonomy" id="2687306"/>
    <lineage>
        <taxon>Bacteria</taxon>
        <taxon>Pseudomonadati</taxon>
        <taxon>Pseudomonadota</taxon>
        <taxon>Alphaproteobacteria</taxon>
        <taxon>Acetobacterales</taxon>
        <taxon>Acetobacteraceae</taxon>
        <taxon>Plastoroseomonas</taxon>
    </lineage>
</organism>
<dbReference type="PANTHER" id="PTHR42928">
    <property type="entry name" value="TRICARBOXYLATE-BINDING PROTEIN"/>
    <property type="match status" value="1"/>
</dbReference>